<dbReference type="Proteomes" id="UP000327157">
    <property type="component" value="Chromosome 8"/>
</dbReference>
<feature type="compositionally biased region" description="Polar residues" evidence="1">
    <location>
        <begin position="156"/>
        <end position="174"/>
    </location>
</feature>
<accession>A0A5N5HS82</accession>
<comment type="caution">
    <text evidence="2">The sequence shown here is derived from an EMBL/GenBank/DDBJ whole genome shotgun (WGS) entry which is preliminary data.</text>
</comment>
<reference evidence="2 3" key="3">
    <citation type="submission" date="2019-11" db="EMBL/GenBank/DDBJ databases">
        <title>A de novo genome assembly of a pear dwarfing rootstock.</title>
        <authorList>
            <person name="Wang F."/>
            <person name="Wang J."/>
            <person name="Li S."/>
            <person name="Zhang Y."/>
            <person name="Fang M."/>
            <person name="Ma L."/>
            <person name="Zhao Y."/>
            <person name="Jiang S."/>
        </authorList>
    </citation>
    <scope>NUCLEOTIDE SEQUENCE [LARGE SCALE GENOMIC DNA]</scope>
    <source>
        <strain evidence="2">S2</strain>
        <tissue evidence="2">Leaf</tissue>
    </source>
</reference>
<keyword evidence="3" id="KW-1185">Reference proteome</keyword>
<gene>
    <name evidence="2" type="ORF">D8674_034492</name>
</gene>
<dbReference type="PANTHER" id="PTHR33871:SF18">
    <property type="entry name" value="F24J8.12 PROTEIN"/>
    <property type="match status" value="1"/>
</dbReference>
<feature type="region of interest" description="Disordered" evidence="1">
    <location>
        <begin position="135"/>
        <end position="226"/>
    </location>
</feature>
<evidence type="ECO:0000313" key="3">
    <source>
        <dbReference type="Proteomes" id="UP000327157"/>
    </source>
</evidence>
<organism evidence="2 3">
    <name type="scientific">Pyrus ussuriensis x Pyrus communis</name>
    <dbReference type="NCBI Taxonomy" id="2448454"/>
    <lineage>
        <taxon>Eukaryota</taxon>
        <taxon>Viridiplantae</taxon>
        <taxon>Streptophyta</taxon>
        <taxon>Embryophyta</taxon>
        <taxon>Tracheophyta</taxon>
        <taxon>Spermatophyta</taxon>
        <taxon>Magnoliopsida</taxon>
        <taxon>eudicotyledons</taxon>
        <taxon>Gunneridae</taxon>
        <taxon>Pentapetalae</taxon>
        <taxon>rosids</taxon>
        <taxon>fabids</taxon>
        <taxon>Rosales</taxon>
        <taxon>Rosaceae</taxon>
        <taxon>Amygdaloideae</taxon>
        <taxon>Maleae</taxon>
        <taxon>Pyrus</taxon>
    </lineage>
</organism>
<dbReference type="PANTHER" id="PTHR33871">
    <property type="entry name" value="OS05G0503100 PROTEIN-RELATED"/>
    <property type="match status" value="1"/>
</dbReference>
<name>A0A5N5HS82_9ROSA</name>
<dbReference type="AlphaFoldDB" id="A0A5N5HS82"/>
<evidence type="ECO:0000313" key="2">
    <source>
        <dbReference type="EMBL" id="KAB2629697.1"/>
    </source>
</evidence>
<reference evidence="3" key="2">
    <citation type="submission" date="2019-10" db="EMBL/GenBank/DDBJ databases">
        <title>A de novo genome assembly of a pear dwarfing rootstock.</title>
        <authorList>
            <person name="Wang F."/>
            <person name="Wang J."/>
            <person name="Li S."/>
            <person name="Zhang Y."/>
            <person name="Fang M."/>
            <person name="Ma L."/>
            <person name="Zhao Y."/>
            <person name="Jiang S."/>
        </authorList>
    </citation>
    <scope>NUCLEOTIDE SEQUENCE [LARGE SCALE GENOMIC DNA]</scope>
</reference>
<protein>
    <submittedName>
        <fullName evidence="2">Serine-rich protein-like</fullName>
    </submittedName>
</protein>
<reference evidence="2 3" key="1">
    <citation type="submission" date="2019-09" db="EMBL/GenBank/DDBJ databases">
        <authorList>
            <person name="Ou C."/>
        </authorList>
    </citation>
    <scope>NUCLEOTIDE SEQUENCE [LARGE SCALE GENOMIC DNA]</scope>
    <source>
        <strain evidence="2">S2</strain>
        <tissue evidence="2">Leaf</tissue>
    </source>
</reference>
<feature type="compositionally biased region" description="Low complexity" evidence="1">
    <location>
        <begin position="193"/>
        <end position="205"/>
    </location>
</feature>
<proteinExistence type="predicted"/>
<sequence>MGSCISKCSPKKHFLQEFNNVQDKLVISQPPPTITIPPISASSKISPCPQSPCNSSSSASSITCTTSTSNSSASSLNSALSSASTVSSSKIDRSFSNEFLWSCYKENPHVIRINSIKDASFSRFSSSALRQKPVLATGVNKKLNKKQPPSPKRGNVSVTPQKRVRSSSPTSLGRQKSFRKEPERPMISAYSHPSRTLRSPSPSRRFNMPIPPKESHLSPNNALNVRPAGSNCCATKSTSRARIEPRNPNINYNNPSRLLRPCLKSRETEMRIHRITSKIDEVAAGEAVADYMDSLPAEDIDNPLLSLDCFIFV</sequence>
<dbReference type="OrthoDB" id="1745046at2759"/>
<dbReference type="EMBL" id="SMOL01000148">
    <property type="protein sequence ID" value="KAB2629697.1"/>
    <property type="molecule type" value="Genomic_DNA"/>
</dbReference>
<evidence type="ECO:0000256" key="1">
    <source>
        <dbReference type="SAM" id="MobiDB-lite"/>
    </source>
</evidence>